<protein>
    <submittedName>
        <fullName evidence="1">Uncharacterized protein</fullName>
    </submittedName>
</protein>
<name>A0ABS8S026_DATST</name>
<sequence>MFSVDITSTTPQHHLVLDDLDAPLSSYNHGSTIPSQHTPDVSAEVGDVDNFLVERLDISVEVDVSDLSVQASTLVVQQHSSSQMF</sequence>
<dbReference type="EMBL" id="JACEIK010000198">
    <property type="protein sequence ID" value="MCD7452173.1"/>
    <property type="molecule type" value="Genomic_DNA"/>
</dbReference>
<keyword evidence="2" id="KW-1185">Reference proteome</keyword>
<dbReference type="Proteomes" id="UP000823775">
    <property type="component" value="Unassembled WGS sequence"/>
</dbReference>
<accession>A0ABS8S026</accession>
<reference evidence="1 2" key="1">
    <citation type="journal article" date="2021" name="BMC Genomics">
        <title>Datura genome reveals duplications of psychoactive alkaloid biosynthetic genes and high mutation rate following tissue culture.</title>
        <authorList>
            <person name="Rajewski A."/>
            <person name="Carter-House D."/>
            <person name="Stajich J."/>
            <person name="Litt A."/>
        </authorList>
    </citation>
    <scope>NUCLEOTIDE SEQUENCE [LARGE SCALE GENOMIC DNA]</scope>
    <source>
        <strain evidence="1">AR-01</strain>
    </source>
</reference>
<proteinExistence type="predicted"/>
<evidence type="ECO:0000313" key="1">
    <source>
        <dbReference type="EMBL" id="MCD7452173.1"/>
    </source>
</evidence>
<organism evidence="1 2">
    <name type="scientific">Datura stramonium</name>
    <name type="common">Jimsonweed</name>
    <name type="synonym">Common thornapple</name>
    <dbReference type="NCBI Taxonomy" id="4076"/>
    <lineage>
        <taxon>Eukaryota</taxon>
        <taxon>Viridiplantae</taxon>
        <taxon>Streptophyta</taxon>
        <taxon>Embryophyta</taxon>
        <taxon>Tracheophyta</taxon>
        <taxon>Spermatophyta</taxon>
        <taxon>Magnoliopsida</taxon>
        <taxon>eudicotyledons</taxon>
        <taxon>Gunneridae</taxon>
        <taxon>Pentapetalae</taxon>
        <taxon>asterids</taxon>
        <taxon>lamiids</taxon>
        <taxon>Solanales</taxon>
        <taxon>Solanaceae</taxon>
        <taxon>Solanoideae</taxon>
        <taxon>Datureae</taxon>
        <taxon>Datura</taxon>
    </lineage>
</organism>
<evidence type="ECO:0000313" key="2">
    <source>
        <dbReference type="Proteomes" id="UP000823775"/>
    </source>
</evidence>
<comment type="caution">
    <text evidence="1">The sequence shown here is derived from an EMBL/GenBank/DDBJ whole genome shotgun (WGS) entry which is preliminary data.</text>
</comment>
<gene>
    <name evidence="1" type="ORF">HAX54_015362</name>
</gene>